<keyword evidence="4" id="KW-0804">Transcription</keyword>
<accession>A0A1I6I7C7</accession>
<keyword evidence="7" id="KW-1185">Reference proteome</keyword>
<evidence type="ECO:0000313" key="7">
    <source>
        <dbReference type="Proteomes" id="UP000199659"/>
    </source>
</evidence>
<evidence type="ECO:0000256" key="4">
    <source>
        <dbReference type="ARBA" id="ARBA00023163"/>
    </source>
</evidence>
<dbReference type="RefSeq" id="WP_092559099.1">
    <property type="nucleotide sequence ID" value="NZ_FOYZ01000002.1"/>
</dbReference>
<dbReference type="Proteomes" id="UP000199659">
    <property type="component" value="Unassembled WGS sequence"/>
</dbReference>
<name>A0A1I6I7C7_9FIRM</name>
<dbReference type="GO" id="GO:0005829">
    <property type="term" value="C:cytosol"/>
    <property type="evidence" value="ECO:0007669"/>
    <property type="project" value="TreeGrafter"/>
</dbReference>
<dbReference type="AlphaFoldDB" id="A0A1I6I7C7"/>
<organism evidence="6 7">
    <name type="scientific">Anaeromicropila populeti</name>
    <dbReference type="NCBI Taxonomy" id="37658"/>
    <lineage>
        <taxon>Bacteria</taxon>
        <taxon>Bacillati</taxon>
        <taxon>Bacillota</taxon>
        <taxon>Clostridia</taxon>
        <taxon>Lachnospirales</taxon>
        <taxon>Lachnospiraceae</taxon>
        <taxon>Anaeromicropila</taxon>
    </lineage>
</organism>
<dbReference type="STRING" id="37658.SAMN05661086_00471"/>
<dbReference type="PROSITE" id="PS50931">
    <property type="entry name" value="HTH_LYSR"/>
    <property type="match status" value="1"/>
</dbReference>
<proteinExistence type="inferred from homology"/>
<dbReference type="Gene3D" id="1.10.10.10">
    <property type="entry name" value="Winged helix-like DNA-binding domain superfamily/Winged helix DNA-binding domain"/>
    <property type="match status" value="1"/>
</dbReference>
<dbReference type="SUPFAM" id="SSF46785">
    <property type="entry name" value="Winged helix' DNA-binding domain"/>
    <property type="match status" value="1"/>
</dbReference>
<dbReference type="InterPro" id="IPR000847">
    <property type="entry name" value="LysR_HTH_N"/>
</dbReference>
<dbReference type="CDD" id="cd05466">
    <property type="entry name" value="PBP2_LTTR_substrate"/>
    <property type="match status" value="1"/>
</dbReference>
<dbReference type="OrthoDB" id="63123at2"/>
<dbReference type="InterPro" id="IPR036390">
    <property type="entry name" value="WH_DNA-bd_sf"/>
</dbReference>
<dbReference type="FunFam" id="1.10.10.10:FF:000001">
    <property type="entry name" value="LysR family transcriptional regulator"/>
    <property type="match status" value="1"/>
</dbReference>
<keyword evidence="3 6" id="KW-0238">DNA-binding</keyword>
<reference evidence="6 7" key="1">
    <citation type="submission" date="2016-10" db="EMBL/GenBank/DDBJ databases">
        <authorList>
            <person name="de Groot N.N."/>
        </authorList>
    </citation>
    <scope>NUCLEOTIDE SEQUENCE [LARGE SCALE GENOMIC DNA]</scope>
    <source>
        <strain evidence="6 7">743A</strain>
    </source>
</reference>
<protein>
    <submittedName>
        <fullName evidence="6">DNA-binding transcriptional regulator, LysR family</fullName>
    </submittedName>
</protein>
<evidence type="ECO:0000313" key="6">
    <source>
        <dbReference type="EMBL" id="SFR62290.1"/>
    </source>
</evidence>
<dbReference type="PANTHER" id="PTHR30419">
    <property type="entry name" value="HTH-TYPE TRANSCRIPTIONAL REGULATOR YBHD"/>
    <property type="match status" value="1"/>
</dbReference>
<comment type="similarity">
    <text evidence="1">Belongs to the LysR transcriptional regulatory family.</text>
</comment>
<dbReference type="PANTHER" id="PTHR30419:SF8">
    <property type="entry name" value="NITROGEN ASSIMILATION TRANSCRIPTIONAL ACTIVATOR-RELATED"/>
    <property type="match status" value="1"/>
</dbReference>
<evidence type="ECO:0000256" key="2">
    <source>
        <dbReference type="ARBA" id="ARBA00023015"/>
    </source>
</evidence>
<dbReference type="Gene3D" id="3.40.190.290">
    <property type="match status" value="1"/>
</dbReference>
<dbReference type="InterPro" id="IPR050950">
    <property type="entry name" value="HTH-type_LysR_regulators"/>
</dbReference>
<dbReference type="InterPro" id="IPR036388">
    <property type="entry name" value="WH-like_DNA-bd_sf"/>
</dbReference>
<dbReference type="Pfam" id="PF03466">
    <property type="entry name" value="LysR_substrate"/>
    <property type="match status" value="1"/>
</dbReference>
<dbReference type="EMBL" id="FOYZ01000002">
    <property type="protein sequence ID" value="SFR62290.1"/>
    <property type="molecule type" value="Genomic_DNA"/>
</dbReference>
<evidence type="ECO:0000256" key="3">
    <source>
        <dbReference type="ARBA" id="ARBA00023125"/>
    </source>
</evidence>
<evidence type="ECO:0000256" key="1">
    <source>
        <dbReference type="ARBA" id="ARBA00009437"/>
    </source>
</evidence>
<sequence length="292" mass="32910">MSLPSYQIFYAVVQQGSFHKAAEVLDLTPSAISHSITALEKEFGFSLFIRSKNGVRLTSSGEAVYPNIIKVLNSQEALLQCVSELNGLQKGCVKIGAFNSVCTNWMPRIIRTFQSLYPDIEISVFQGTYDDVIEWIKNGDVDFGFLSASCTRELSITPLYRDQLVCVVPKGFQTLHSDYITIDEMRNRSFVIQHKTCDADVQNFLQKYRLRVYSNCQVLDDQSTIAMVESGLGMCIMPSLIMENFTGEVDVFPIVPNEYRIIGLATQNSVQLAPAAKQMYQQIQELVKMHKI</sequence>
<dbReference type="GO" id="GO:0003700">
    <property type="term" value="F:DNA-binding transcription factor activity"/>
    <property type="evidence" value="ECO:0007669"/>
    <property type="project" value="InterPro"/>
</dbReference>
<feature type="domain" description="HTH lysR-type" evidence="5">
    <location>
        <begin position="1"/>
        <end position="58"/>
    </location>
</feature>
<dbReference type="SUPFAM" id="SSF53850">
    <property type="entry name" value="Periplasmic binding protein-like II"/>
    <property type="match status" value="1"/>
</dbReference>
<evidence type="ECO:0000259" key="5">
    <source>
        <dbReference type="PROSITE" id="PS50931"/>
    </source>
</evidence>
<dbReference type="InterPro" id="IPR005119">
    <property type="entry name" value="LysR_subst-bd"/>
</dbReference>
<dbReference type="GO" id="GO:0003677">
    <property type="term" value="F:DNA binding"/>
    <property type="evidence" value="ECO:0007669"/>
    <property type="project" value="UniProtKB-KW"/>
</dbReference>
<keyword evidence="2" id="KW-0805">Transcription regulation</keyword>
<dbReference type="Pfam" id="PF00126">
    <property type="entry name" value="HTH_1"/>
    <property type="match status" value="1"/>
</dbReference>
<gene>
    <name evidence="6" type="ORF">SAMN05661086_00471</name>
</gene>